<feature type="region of interest" description="Disordered" evidence="3">
    <location>
        <begin position="176"/>
        <end position="203"/>
    </location>
</feature>
<feature type="compositionally biased region" description="Low complexity" evidence="3">
    <location>
        <begin position="386"/>
        <end position="400"/>
    </location>
</feature>
<keyword evidence="1 2" id="KW-0694">RNA-binding</keyword>
<dbReference type="GO" id="GO:0003723">
    <property type="term" value="F:RNA binding"/>
    <property type="evidence" value="ECO:0007669"/>
    <property type="project" value="UniProtKB-UniRule"/>
</dbReference>
<feature type="compositionally biased region" description="Basic and acidic residues" evidence="3">
    <location>
        <begin position="335"/>
        <end position="351"/>
    </location>
</feature>
<evidence type="ECO:0000313" key="5">
    <source>
        <dbReference type="EMBL" id="OSX70087.1"/>
    </source>
</evidence>
<dbReference type="SUPFAM" id="SSF54928">
    <property type="entry name" value="RNA-binding domain, RBD"/>
    <property type="match status" value="2"/>
</dbReference>
<feature type="domain" description="RRM" evidence="4">
    <location>
        <begin position="100"/>
        <end position="173"/>
    </location>
</feature>
<name>A0A1X6NNC9_PORUM</name>
<evidence type="ECO:0000313" key="6">
    <source>
        <dbReference type="Proteomes" id="UP000218209"/>
    </source>
</evidence>
<reference evidence="5 6" key="1">
    <citation type="submission" date="2017-03" db="EMBL/GenBank/DDBJ databases">
        <title>WGS assembly of Porphyra umbilicalis.</title>
        <authorList>
            <person name="Brawley S.H."/>
            <person name="Blouin N.A."/>
            <person name="Ficko-Blean E."/>
            <person name="Wheeler G.L."/>
            <person name="Lohr M."/>
            <person name="Goodson H.V."/>
            <person name="Jenkins J.W."/>
            <person name="Blaby-Haas C.E."/>
            <person name="Helliwell K.E."/>
            <person name="Chan C."/>
            <person name="Marriage T."/>
            <person name="Bhattacharya D."/>
            <person name="Klein A.S."/>
            <person name="Badis Y."/>
            <person name="Brodie J."/>
            <person name="Cao Y."/>
            <person name="Collen J."/>
            <person name="Dittami S.M."/>
            <person name="Gachon C.M."/>
            <person name="Green B.R."/>
            <person name="Karpowicz S."/>
            <person name="Kim J.W."/>
            <person name="Kudahl U."/>
            <person name="Lin S."/>
            <person name="Michel G."/>
            <person name="Mittag M."/>
            <person name="Olson B.J."/>
            <person name="Pangilinan J."/>
            <person name="Peng Y."/>
            <person name="Qiu H."/>
            <person name="Shu S."/>
            <person name="Singer J.T."/>
            <person name="Smith A.G."/>
            <person name="Sprecher B.N."/>
            <person name="Wagner V."/>
            <person name="Wang W."/>
            <person name="Wang Z.-Y."/>
            <person name="Yan J."/>
            <person name="Yarish C."/>
            <person name="Zoeuner-Riek S."/>
            <person name="Zhuang Y."/>
            <person name="Zou Y."/>
            <person name="Lindquist E.A."/>
            <person name="Grimwood J."/>
            <person name="Barry K."/>
            <person name="Rokhsar D.S."/>
            <person name="Schmutz J."/>
            <person name="Stiller J.W."/>
            <person name="Grossman A.R."/>
            <person name="Prochnik S.E."/>
        </authorList>
    </citation>
    <scope>NUCLEOTIDE SEQUENCE [LARGE SCALE GENOMIC DNA]</scope>
    <source>
        <strain evidence="5">4086291</strain>
    </source>
</reference>
<dbReference type="Gene3D" id="3.30.70.330">
    <property type="match status" value="2"/>
</dbReference>
<dbReference type="OrthoDB" id="5970at2759"/>
<evidence type="ECO:0000256" key="3">
    <source>
        <dbReference type="SAM" id="MobiDB-lite"/>
    </source>
</evidence>
<evidence type="ECO:0000256" key="2">
    <source>
        <dbReference type="PROSITE-ProRule" id="PRU00176"/>
    </source>
</evidence>
<dbReference type="InterPro" id="IPR012677">
    <property type="entry name" value="Nucleotide-bd_a/b_plait_sf"/>
</dbReference>
<protein>
    <recommendedName>
        <fullName evidence="4">RRM domain-containing protein</fullName>
    </recommendedName>
</protein>
<dbReference type="InterPro" id="IPR000504">
    <property type="entry name" value="RRM_dom"/>
</dbReference>
<dbReference type="InterPro" id="IPR035979">
    <property type="entry name" value="RBD_domain_sf"/>
</dbReference>
<dbReference type="AlphaFoldDB" id="A0A1X6NNC9"/>
<proteinExistence type="predicted"/>
<dbReference type="PROSITE" id="PS50102">
    <property type="entry name" value="RRM"/>
    <property type="match status" value="2"/>
</dbReference>
<feature type="domain" description="RRM" evidence="4">
    <location>
        <begin position="6"/>
        <end position="79"/>
    </location>
</feature>
<feature type="compositionally biased region" description="Basic and acidic residues" evidence="3">
    <location>
        <begin position="293"/>
        <end position="313"/>
    </location>
</feature>
<dbReference type="EMBL" id="KV919318">
    <property type="protein sequence ID" value="OSX70087.1"/>
    <property type="molecule type" value="Genomic_DNA"/>
</dbReference>
<dbReference type="Proteomes" id="UP000218209">
    <property type="component" value="Unassembled WGS sequence"/>
</dbReference>
<dbReference type="Pfam" id="PF00076">
    <property type="entry name" value="RRM_1"/>
    <property type="match status" value="2"/>
</dbReference>
<accession>A0A1X6NNC9</accession>
<evidence type="ECO:0000259" key="4">
    <source>
        <dbReference type="PROSITE" id="PS50102"/>
    </source>
</evidence>
<dbReference type="SMART" id="SM00360">
    <property type="entry name" value="RRM"/>
    <property type="match status" value="2"/>
</dbReference>
<keyword evidence="6" id="KW-1185">Reference proteome</keyword>
<gene>
    <name evidence="5" type="ORF">BU14_0924s0004</name>
</gene>
<feature type="region of interest" description="Disordered" evidence="3">
    <location>
        <begin position="252"/>
        <end position="438"/>
    </location>
</feature>
<dbReference type="PANTHER" id="PTHR23189">
    <property type="entry name" value="RNA RECOGNITION MOTIF-CONTAINING"/>
    <property type="match status" value="1"/>
</dbReference>
<evidence type="ECO:0000256" key="1">
    <source>
        <dbReference type="ARBA" id="ARBA00022884"/>
    </source>
</evidence>
<sequence length="438" mass="47269">MVSESRAIFIGNFEYEAKPYSIEELFEKHGRLVRLDMKHGFAFVFMANDREGQMAIDALDGLEFGHRTVRRLKVEWARGDGAVKRREDERRQLARSVPSTTLFVVNFDPFETRSRDLERHFEPYGRIIRLDKKQGHNYAFVQYETIENAKRAVAECDKSRLMGHVITVEYTAQVRSRDSQMARGGPAGPDRFGGSDRGGRGGGYGGGGAGYGGGGPGYGGGDRRGGYGGDRGGYGGDRGGYGGDRGGGGYGYGGGGGDRGRRSPSPYGGRYSGVRRRGSPVYGAGRRSSPPYEMRRERSRERSPKRTRRDYGDRAGSPPLAAADRGGDEPPAAAHVDDRRSGGAGYDRERSPLGARRSPVGDGRAGRSPRSPGRYGGGDVKRELSRSPGRSPLRGSTRSPARSPGRSPARSPGRSPARSPAGNGLRGREPSLSPPRGP</sequence>
<organism evidence="5 6">
    <name type="scientific">Porphyra umbilicalis</name>
    <name type="common">Purple laver</name>
    <name type="synonym">Red alga</name>
    <dbReference type="NCBI Taxonomy" id="2786"/>
    <lineage>
        <taxon>Eukaryota</taxon>
        <taxon>Rhodophyta</taxon>
        <taxon>Bangiophyceae</taxon>
        <taxon>Bangiales</taxon>
        <taxon>Bangiaceae</taxon>
        <taxon>Porphyra</taxon>
    </lineage>
</organism>